<keyword evidence="3" id="KW-1185">Reference proteome</keyword>
<protein>
    <recommendedName>
        <fullName evidence="4">DUF3857 domain-containing protein</fullName>
    </recommendedName>
</protein>
<organism evidence="2 3">
    <name type="scientific">Pseudomonas vanderleydeniana</name>
    <dbReference type="NCBI Taxonomy" id="2745495"/>
    <lineage>
        <taxon>Bacteria</taxon>
        <taxon>Pseudomonadati</taxon>
        <taxon>Pseudomonadota</taxon>
        <taxon>Gammaproteobacteria</taxon>
        <taxon>Pseudomonadales</taxon>
        <taxon>Pseudomonadaceae</taxon>
        <taxon>Pseudomonas</taxon>
    </lineage>
</organism>
<evidence type="ECO:0008006" key="4">
    <source>
        <dbReference type="Google" id="ProtNLM"/>
    </source>
</evidence>
<dbReference type="AlphaFoldDB" id="A0A9E6TU77"/>
<gene>
    <name evidence="2" type="ORF">HU752_011570</name>
</gene>
<dbReference type="RefSeq" id="WP_202894683.1">
    <property type="nucleotide sequence ID" value="NZ_CP077093.1"/>
</dbReference>
<sequence>MFGKLSVAVLGLMCSSAYAESIDQPALKAGDNWVYTVTVETGQQGFSRKEELVTVERVDSNDVLISTRQNGSNQPPIEAMMGRDWSRSRDINGKQEVVNRPFEFPLVQDKKWTVDYTEQHPNRLHTSETFHNDYVVTGWEDIQVPAGTFRAMKIEAQGQWTAVVAPTALVGAQALATPGAVTTVAQAQHTASRTASGSLYKAFWYVPAEKRFVKSIEEYYSSKGIRSERYTMELNSAKVS</sequence>
<evidence type="ECO:0000313" key="3">
    <source>
        <dbReference type="Proteomes" id="UP000634530"/>
    </source>
</evidence>
<dbReference type="EMBL" id="CP077093">
    <property type="protein sequence ID" value="QXI30537.1"/>
    <property type="molecule type" value="Genomic_DNA"/>
</dbReference>
<feature type="chain" id="PRO_5039132657" description="DUF3857 domain-containing protein" evidence="1">
    <location>
        <begin position="20"/>
        <end position="240"/>
    </location>
</feature>
<dbReference type="Gene3D" id="2.40.360.20">
    <property type="match status" value="1"/>
</dbReference>
<name>A0A9E6TU77_9PSED</name>
<feature type="signal peptide" evidence="1">
    <location>
        <begin position="1"/>
        <end position="19"/>
    </location>
</feature>
<proteinExistence type="predicted"/>
<reference evidence="2 3" key="1">
    <citation type="journal article" date="2020" name="Microorganisms">
        <title>Reliable Identification of Environmental Pseudomonas Isolates Using the rpoD Gene.</title>
        <authorList>
            <consortium name="The Broad Institute Genome Sequencing Platform"/>
            <person name="Girard L."/>
            <person name="Lood C."/>
            <person name="Rokni-Zadeh H."/>
            <person name="van Noort V."/>
            <person name="Lavigne R."/>
            <person name="De Mot R."/>
        </authorList>
    </citation>
    <scope>NUCLEOTIDE SEQUENCE [LARGE SCALE GENOMIC DNA]</scope>
    <source>
        <strain evidence="2 3">RW8P3</strain>
    </source>
</reference>
<dbReference type="Proteomes" id="UP000634530">
    <property type="component" value="Chromosome"/>
</dbReference>
<evidence type="ECO:0000313" key="2">
    <source>
        <dbReference type="EMBL" id="QXI30537.1"/>
    </source>
</evidence>
<keyword evidence="1" id="KW-0732">Signal</keyword>
<dbReference type="KEGG" id="pvw:HU752_011570"/>
<evidence type="ECO:0000256" key="1">
    <source>
        <dbReference type="SAM" id="SignalP"/>
    </source>
</evidence>
<accession>A0A9E6TU77</accession>
<reference evidence="2 3" key="2">
    <citation type="journal article" date="2021" name="Microorganisms">
        <title>The Ever-Expanding Pseudomonas Genus: Description of 43 New Species and Partition of the Pseudomonas putida Group.</title>
        <authorList>
            <person name="Girard L."/>
            <person name="Lood C."/>
            <person name="Hofte M."/>
            <person name="Vandamme P."/>
            <person name="Rokni-Zadeh H."/>
            <person name="van Noort V."/>
            <person name="Lavigne R."/>
            <person name="De Mot R."/>
        </authorList>
    </citation>
    <scope>NUCLEOTIDE SEQUENCE [LARGE SCALE GENOMIC DNA]</scope>
    <source>
        <strain evidence="2 3">RW8P3</strain>
    </source>
</reference>